<dbReference type="GO" id="GO:0016042">
    <property type="term" value="P:lipid catabolic process"/>
    <property type="evidence" value="ECO:0007669"/>
    <property type="project" value="UniProtKB-KW"/>
</dbReference>
<evidence type="ECO:0000256" key="2">
    <source>
        <dbReference type="ARBA" id="ARBA00022801"/>
    </source>
</evidence>
<keyword evidence="6" id="KW-1185">Reference proteome</keyword>
<dbReference type="AlphaFoldDB" id="A0A061GDM9"/>
<comment type="similarity">
    <text evidence="1">Belongs to the 'GDSL' lipolytic enzyme family.</text>
</comment>
<evidence type="ECO:0000256" key="4">
    <source>
        <dbReference type="ARBA" id="ARBA00023098"/>
    </source>
</evidence>
<dbReference type="Proteomes" id="UP000026915">
    <property type="component" value="Chromosome 6"/>
</dbReference>
<dbReference type="Gramene" id="EOY27523">
    <property type="protein sequence ID" value="EOY27523"/>
    <property type="gene ID" value="TCM_029361"/>
</dbReference>
<dbReference type="EMBL" id="CM001884">
    <property type="protein sequence ID" value="EOY27523.1"/>
    <property type="molecule type" value="Genomic_DNA"/>
</dbReference>
<evidence type="ECO:0000256" key="1">
    <source>
        <dbReference type="ARBA" id="ARBA00008668"/>
    </source>
</evidence>
<sequence>MGSNDIIMRKLSLSNGVNYLDNLISKFRSQLTGSISSTYSTGIRCSVVPFIPIEPIAVTNAPILGCNPFERDPNPSDACVASINEQAKLYNVKLKSMLQELTANLARSTFVYLDACDLKMQILLAVRCRGGASSRVCVERTKICILGSIPSNIIC</sequence>
<dbReference type="GO" id="GO:0016788">
    <property type="term" value="F:hydrolase activity, acting on ester bonds"/>
    <property type="evidence" value="ECO:0007669"/>
    <property type="project" value="InterPro"/>
</dbReference>
<organism evidence="5 6">
    <name type="scientific">Theobroma cacao</name>
    <name type="common">Cacao</name>
    <name type="synonym">Cocoa</name>
    <dbReference type="NCBI Taxonomy" id="3641"/>
    <lineage>
        <taxon>Eukaryota</taxon>
        <taxon>Viridiplantae</taxon>
        <taxon>Streptophyta</taxon>
        <taxon>Embryophyta</taxon>
        <taxon>Tracheophyta</taxon>
        <taxon>Spermatophyta</taxon>
        <taxon>Magnoliopsida</taxon>
        <taxon>eudicotyledons</taxon>
        <taxon>Gunneridae</taxon>
        <taxon>Pentapetalae</taxon>
        <taxon>rosids</taxon>
        <taxon>malvids</taxon>
        <taxon>Malvales</taxon>
        <taxon>Malvaceae</taxon>
        <taxon>Byttnerioideae</taxon>
        <taxon>Theobroma</taxon>
    </lineage>
</organism>
<dbReference type="InParanoid" id="A0A061GDM9"/>
<gene>
    <name evidence="5" type="ORF">TCM_029361</name>
</gene>
<dbReference type="InterPro" id="IPR001087">
    <property type="entry name" value="GDSL"/>
</dbReference>
<name>A0A061GDM9_THECC</name>
<keyword evidence="2" id="KW-0378">Hydrolase</keyword>
<dbReference type="STRING" id="3641.A0A061GDM9"/>
<dbReference type="Pfam" id="PF00657">
    <property type="entry name" value="Lipase_GDSL"/>
    <property type="match status" value="1"/>
</dbReference>
<protein>
    <recommendedName>
        <fullName evidence="7">GDSL esterase/lipase</fullName>
    </recommendedName>
</protein>
<evidence type="ECO:0008006" key="7">
    <source>
        <dbReference type="Google" id="ProtNLM"/>
    </source>
</evidence>
<reference evidence="5 6" key="1">
    <citation type="journal article" date="2013" name="Genome Biol.">
        <title>The genome sequence of the most widely cultivated cacao type and its use to identify candidate genes regulating pod color.</title>
        <authorList>
            <person name="Motamayor J.C."/>
            <person name="Mockaitis K."/>
            <person name="Schmutz J."/>
            <person name="Haiminen N."/>
            <person name="Iii D.L."/>
            <person name="Cornejo O."/>
            <person name="Findley S.D."/>
            <person name="Zheng P."/>
            <person name="Utro F."/>
            <person name="Royaert S."/>
            <person name="Saski C."/>
            <person name="Jenkins J."/>
            <person name="Podicheti R."/>
            <person name="Zhao M."/>
            <person name="Scheffler B.E."/>
            <person name="Stack J.C."/>
            <person name="Feltus F.A."/>
            <person name="Mustiga G.M."/>
            <person name="Amores F."/>
            <person name="Phillips W."/>
            <person name="Marelli J.P."/>
            <person name="May G.D."/>
            <person name="Shapiro H."/>
            <person name="Ma J."/>
            <person name="Bustamante C.D."/>
            <person name="Schnell R.J."/>
            <person name="Main D."/>
            <person name="Gilbert D."/>
            <person name="Parida L."/>
            <person name="Kuhn D.N."/>
        </authorList>
    </citation>
    <scope>NUCLEOTIDE SEQUENCE [LARGE SCALE GENOMIC DNA]</scope>
    <source>
        <strain evidence="6">cv. Matina 1-6</strain>
    </source>
</reference>
<keyword evidence="4" id="KW-0443">Lipid metabolism</keyword>
<dbReference type="InterPro" id="IPR036514">
    <property type="entry name" value="SGNH_hydro_sf"/>
</dbReference>
<dbReference type="InterPro" id="IPR051058">
    <property type="entry name" value="GDSL_Est/Lipase"/>
</dbReference>
<evidence type="ECO:0000313" key="5">
    <source>
        <dbReference type="EMBL" id="EOY27523.1"/>
    </source>
</evidence>
<keyword evidence="3" id="KW-0442">Lipid degradation</keyword>
<dbReference type="PANTHER" id="PTHR45648:SF56">
    <property type="entry name" value="GDSL ESTERASE_LIPASE"/>
    <property type="match status" value="1"/>
</dbReference>
<evidence type="ECO:0000313" key="6">
    <source>
        <dbReference type="Proteomes" id="UP000026915"/>
    </source>
</evidence>
<accession>A0A061GDM9</accession>
<evidence type="ECO:0000256" key="3">
    <source>
        <dbReference type="ARBA" id="ARBA00022963"/>
    </source>
</evidence>
<dbReference type="Gene3D" id="3.40.50.1110">
    <property type="entry name" value="SGNH hydrolase"/>
    <property type="match status" value="1"/>
</dbReference>
<dbReference type="HOGENOM" id="CLU_1698672_0_0_1"/>
<dbReference type="PANTHER" id="PTHR45648">
    <property type="entry name" value="GDSL LIPASE/ACYLHYDROLASE FAMILY PROTEIN (AFU_ORTHOLOGUE AFUA_4G14700)"/>
    <property type="match status" value="1"/>
</dbReference>
<proteinExistence type="inferred from homology"/>